<sequence>MITLALLVSLLLAVTRRYSALECPETWSEFEGFCYKVIDRLGYPRSFAWSTALSGCFGLGGDLVSISNEKEIDFVHNLTFKDANPTSVWIGLVYRHQTGGYVWNNGESFNISASVQWLSNMSRIVYENKCVEILKNGWKLTECCKENEHFICKRPKGPLACSAGWFFNGVSCYKENNKDTWEGARQGCTASGGDLVKVDDDDQKLLLIHFMEVIGLKQTKIDVSTDKLFHLMFFFYLPFNTFIQHVWIGRKGDSKCWQMKTDFGTIEEGPDCHDQNNYICEMPPSVTSTVCYEYPSGNSSVPITVNCAFPENLCFKYDSTTASGEQVTIQGCISADQCRQFEDQHLHCCEERLCNSSKYNGHKKAKKLSIYAHRAMFLRNREKLDYFKEDP</sequence>
<evidence type="ECO:0000313" key="3">
    <source>
        <dbReference type="EMBL" id="CAH3157729.1"/>
    </source>
</evidence>
<proteinExistence type="predicted"/>
<dbReference type="CDD" id="cd00117">
    <property type="entry name" value="TFP"/>
    <property type="match status" value="1"/>
</dbReference>
<evidence type="ECO:0000256" key="1">
    <source>
        <dbReference type="SAM" id="SignalP"/>
    </source>
</evidence>
<dbReference type="SUPFAM" id="SSF56436">
    <property type="entry name" value="C-type lectin-like"/>
    <property type="match status" value="2"/>
</dbReference>
<dbReference type="InterPro" id="IPR045860">
    <property type="entry name" value="Snake_toxin-like_sf"/>
</dbReference>
<accession>A0ABN8QA44</accession>
<dbReference type="PANTHER" id="PTHR22803">
    <property type="entry name" value="MANNOSE, PHOSPHOLIPASE, LECTIN RECEPTOR RELATED"/>
    <property type="match status" value="1"/>
</dbReference>
<dbReference type="SMART" id="SM00034">
    <property type="entry name" value="CLECT"/>
    <property type="match status" value="2"/>
</dbReference>
<dbReference type="Gene3D" id="2.10.60.10">
    <property type="entry name" value="CD59"/>
    <property type="match status" value="1"/>
</dbReference>
<dbReference type="PROSITE" id="PS50041">
    <property type="entry name" value="C_TYPE_LECTIN_2"/>
    <property type="match status" value="1"/>
</dbReference>
<keyword evidence="1" id="KW-0732">Signal</keyword>
<organism evidence="3 4">
    <name type="scientific">Porites evermanni</name>
    <dbReference type="NCBI Taxonomy" id="104178"/>
    <lineage>
        <taxon>Eukaryota</taxon>
        <taxon>Metazoa</taxon>
        <taxon>Cnidaria</taxon>
        <taxon>Anthozoa</taxon>
        <taxon>Hexacorallia</taxon>
        <taxon>Scleractinia</taxon>
        <taxon>Fungiina</taxon>
        <taxon>Poritidae</taxon>
        <taxon>Porites</taxon>
    </lineage>
</organism>
<dbReference type="Pfam" id="PF00059">
    <property type="entry name" value="Lectin_C"/>
    <property type="match status" value="1"/>
</dbReference>
<keyword evidence="4" id="KW-1185">Reference proteome</keyword>
<reference evidence="3 4" key="1">
    <citation type="submission" date="2022-05" db="EMBL/GenBank/DDBJ databases">
        <authorList>
            <consortium name="Genoscope - CEA"/>
            <person name="William W."/>
        </authorList>
    </citation>
    <scope>NUCLEOTIDE SEQUENCE [LARGE SCALE GENOMIC DNA]</scope>
</reference>
<dbReference type="InterPro" id="IPR050111">
    <property type="entry name" value="C-type_lectin/snaclec_domain"/>
</dbReference>
<protein>
    <recommendedName>
        <fullName evidence="2">C-type lectin domain-containing protein</fullName>
    </recommendedName>
</protein>
<evidence type="ECO:0000313" key="4">
    <source>
        <dbReference type="Proteomes" id="UP001159427"/>
    </source>
</evidence>
<dbReference type="InterPro" id="IPR016186">
    <property type="entry name" value="C-type_lectin-like/link_sf"/>
</dbReference>
<dbReference type="InterPro" id="IPR016187">
    <property type="entry name" value="CTDL_fold"/>
</dbReference>
<feature type="signal peptide" evidence="1">
    <location>
        <begin position="1"/>
        <end position="20"/>
    </location>
</feature>
<gene>
    <name evidence="3" type="ORF">PEVE_00002609</name>
</gene>
<feature type="chain" id="PRO_5045397064" description="C-type lectin domain-containing protein" evidence="1">
    <location>
        <begin position="21"/>
        <end position="391"/>
    </location>
</feature>
<dbReference type="EMBL" id="CALNXI010001154">
    <property type="protein sequence ID" value="CAH3157729.1"/>
    <property type="molecule type" value="Genomic_DNA"/>
</dbReference>
<evidence type="ECO:0000259" key="2">
    <source>
        <dbReference type="PROSITE" id="PS50041"/>
    </source>
</evidence>
<dbReference type="Gene3D" id="3.10.100.10">
    <property type="entry name" value="Mannose-Binding Protein A, subunit A"/>
    <property type="match status" value="2"/>
</dbReference>
<dbReference type="InterPro" id="IPR001304">
    <property type="entry name" value="C-type_lectin-like"/>
</dbReference>
<name>A0ABN8QA44_9CNID</name>
<dbReference type="Proteomes" id="UP001159427">
    <property type="component" value="Unassembled WGS sequence"/>
</dbReference>
<comment type="caution">
    <text evidence="3">The sequence shown here is derived from an EMBL/GenBank/DDBJ whole genome shotgun (WGS) entry which is preliminary data.</text>
</comment>
<dbReference type="SUPFAM" id="SSF57302">
    <property type="entry name" value="Snake toxin-like"/>
    <property type="match status" value="1"/>
</dbReference>
<dbReference type="CDD" id="cd00037">
    <property type="entry name" value="CLECT"/>
    <property type="match status" value="1"/>
</dbReference>
<feature type="domain" description="C-type lectin" evidence="2">
    <location>
        <begin position="30"/>
        <end position="153"/>
    </location>
</feature>